<gene>
    <name evidence="2" type="ORF">B0I29_117147</name>
</gene>
<name>A0A327Z3L9_9ACTN</name>
<keyword evidence="3" id="KW-1185">Reference proteome</keyword>
<dbReference type="InterPro" id="IPR017853">
    <property type="entry name" value="GH"/>
</dbReference>
<evidence type="ECO:0000313" key="3">
    <source>
        <dbReference type="Proteomes" id="UP000249341"/>
    </source>
</evidence>
<dbReference type="RefSeq" id="WP_146616944.1">
    <property type="nucleotide sequence ID" value="NZ_JACHWI010000008.1"/>
</dbReference>
<dbReference type="Proteomes" id="UP000249341">
    <property type="component" value="Unassembled WGS sequence"/>
</dbReference>
<organism evidence="2 3">
    <name type="scientific">Actinoplanes lutulentus</name>
    <dbReference type="NCBI Taxonomy" id="1287878"/>
    <lineage>
        <taxon>Bacteria</taxon>
        <taxon>Bacillati</taxon>
        <taxon>Actinomycetota</taxon>
        <taxon>Actinomycetes</taxon>
        <taxon>Micromonosporales</taxon>
        <taxon>Micromonosporaceae</taxon>
        <taxon>Actinoplanes</taxon>
    </lineage>
</organism>
<evidence type="ECO:0000313" key="2">
    <source>
        <dbReference type="EMBL" id="RAK29821.1"/>
    </source>
</evidence>
<dbReference type="EMBL" id="QLMJ01000017">
    <property type="protein sequence ID" value="RAK29821.1"/>
    <property type="molecule type" value="Genomic_DNA"/>
</dbReference>
<feature type="signal peptide" evidence="1">
    <location>
        <begin position="1"/>
        <end position="21"/>
    </location>
</feature>
<protein>
    <recommendedName>
        <fullName evidence="4">GH26 domain-containing protein</fullName>
    </recommendedName>
</protein>
<reference evidence="2 3" key="1">
    <citation type="submission" date="2018-06" db="EMBL/GenBank/DDBJ databases">
        <title>Genomic Encyclopedia of Type Strains, Phase III (KMG-III): the genomes of soil and plant-associated and newly described type strains.</title>
        <authorList>
            <person name="Whitman W."/>
        </authorList>
    </citation>
    <scope>NUCLEOTIDE SEQUENCE [LARGE SCALE GENOMIC DNA]</scope>
    <source>
        <strain evidence="2 3">CGMCC 4.7090</strain>
    </source>
</reference>
<dbReference type="Gene3D" id="3.20.20.80">
    <property type="entry name" value="Glycosidases"/>
    <property type="match status" value="1"/>
</dbReference>
<dbReference type="AlphaFoldDB" id="A0A327Z3L9"/>
<sequence length="332" mass="38122">MKRLAMLSALTLIALPLPAHAAGTDTAFGVISSTQGPSEPDTWQNFVRLYDIQRERYQSPIGIRLFSGGRLPLPGEPSMVGRLLDWAIRKHPEEIITISHRVRDDARLRQFLDVVKDRGIRVSVIYFHEAQAAWFKHRDRAAEPSAYQAAYRKYRDIIDRHPAHAQVTLEKNLMWYWQRFNTSEFPTSDWRRYVGTNDPADLLSWDTYTFPGVPPRIESYSTPDEFFRYARDAWREFRMQWGVGEIGSTVQDGTDADRAWDPDGKKFTSWVRTIAAAAANPQTIDGSYAGMPPAKFVKWWCARDAKDIELGLEQVPSAVDLYRPLIQAYPLK</sequence>
<comment type="caution">
    <text evidence="2">The sequence shown here is derived from an EMBL/GenBank/DDBJ whole genome shotgun (WGS) entry which is preliminary data.</text>
</comment>
<evidence type="ECO:0000256" key="1">
    <source>
        <dbReference type="SAM" id="SignalP"/>
    </source>
</evidence>
<dbReference type="SUPFAM" id="SSF51445">
    <property type="entry name" value="(Trans)glycosidases"/>
    <property type="match status" value="1"/>
</dbReference>
<dbReference type="OrthoDB" id="976137at2"/>
<accession>A0A327Z3L9</accession>
<keyword evidence="1" id="KW-0732">Signal</keyword>
<proteinExistence type="predicted"/>
<evidence type="ECO:0008006" key="4">
    <source>
        <dbReference type="Google" id="ProtNLM"/>
    </source>
</evidence>
<feature type="chain" id="PRO_5016326306" description="GH26 domain-containing protein" evidence="1">
    <location>
        <begin position="22"/>
        <end position="332"/>
    </location>
</feature>